<dbReference type="PANTHER" id="PTHR23149:SF31">
    <property type="entry name" value="PROTEIN PXR1"/>
    <property type="match status" value="1"/>
</dbReference>
<dbReference type="AlphaFoldDB" id="A0AAE8SQR8"/>
<feature type="compositionally biased region" description="Basic and acidic residues" evidence="8">
    <location>
        <begin position="181"/>
        <end position="193"/>
    </location>
</feature>
<evidence type="ECO:0000256" key="4">
    <source>
        <dbReference type="ARBA" id="ARBA00023242"/>
    </source>
</evidence>
<reference evidence="10" key="1">
    <citation type="submission" date="2018-03" db="EMBL/GenBank/DDBJ databases">
        <authorList>
            <person name="Guldener U."/>
        </authorList>
    </citation>
    <scope>NUCLEOTIDE SEQUENCE</scope>
</reference>
<gene>
    <name evidence="10" type="ORF">DNG_00316</name>
</gene>
<keyword evidence="3" id="KW-0698">rRNA processing</keyword>
<comment type="function">
    <text evidence="7">Involved in rRNA-processing at A0, A1 and A2 sites and negatively regulates telomerase.</text>
</comment>
<feature type="region of interest" description="Disordered" evidence="8">
    <location>
        <begin position="158"/>
        <end position="302"/>
    </location>
</feature>
<keyword evidence="4" id="KW-0539">Nucleus</keyword>
<evidence type="ECO:0000259" key="9">
    <source>
        <dbReference type="PROSITE" id="PS50174"/>
    </source>
</evidence>
<comment type="subcellular location">
    <subcellularLocation>
        <location evidence="1">Nucleus</location>
        <location evidence="1">Nucleolus</location>
    </subcellularLocation>
</comment>
<sequence>MAKGRIGKDPNNTRWTKDTTTFGHRILRSHGWTPGSFLGAENAPHAELHSAASASYIRVAMKDDAGGLGFRPGQSSDNDIAGLDEVKGIFDRLNGVVETEAAREARERRKAMAYLGQRLGGIAFISGGFLEQEGWDKVGEMAKAEVVEEEVLVVDDEEAAGKRKAGEEGAEEAPRKKRRRDGSEKADKKARKEERRKRKEKSVESESSPADSSSSSDDDADEASPAPKPSKRQKPSRTSPGAAPETKSERKERREARRARKEERRLRREKKEEKRRERLLKSGGGDAKSKKKRRKSAAEIEAIVTGTSTPVDSDAPARTRTSILGGRHIHHARKVAAKNSAMSNSTVLAQILAI</sequence>
<comment type="similarity">
    <text evidence="5">Belongs to the PINX1 family.</text>
</comment>
<proteinExistence type="inferred from homology"/>
<comment type="caution">
    <text evidence="10">The sequence shown here is derived from an EMBL/GenBank/DDBJ whole genome shotgun (WGS) entry which is preliminary data.</text>
</comment>
<evidence type="ECO:0000256" key="7">
    <source>
        <dbReference type="ARBA" id="ARBA00043878"/>
    </source>
</evidence>
<accession>A0AAE8SQR8</accession>
<protein>
    <recommendedName>
        <fullName evidence="6">PinX1-related protein 1</fullName>
    </recommendedName>
</protein>
<name>A0AAE8SQR8_9PEZI</name>
<evidence type="ECO:0000256" key="2">
    <source>
        <dbReference type="ARBA" id="ARBA00022517"/>
    </source>
</evidence>
<evidence type="ECO:0000313" key="11">
    <source>
        <dbReference type="Proteomes" id="UP001187682"/>
    </source>
</evidence>
<evidence type="ECO:0000256" key="8">
    <source>
        <dbReference type="SAM" id="MobiDB-lite"/>
    </source>
</evidence>
<dbReference type="Proteomes" id="UP001187682">
    <property type="component" value="Unassembled WGS sequence"/>
</dbReference>
<keyword evidence="2" id="KW-0690">Ribosome biogenesis</keyword>
<dbReference type="InterPro" id="IPR000467">
    <property type="entry name" value="G_patch_dom"/>
</dbReference>
<dbReference type="PROSITE" id="PS50174">
    <property type="entry name" value="G_PATCH"/>
    <property type="match status" value="1"/>
</dbReference>
<feature type="compositionally biased region" description="Low complexity" evidence="8">
    <location>
        <begin position="205"/>
        <end position="215"/>
    </location>
</feature>
<dbReference type="PANTHER" id="PTHR23149">
    <property type="entry name" value="G PATCH DOMAIN CONTAINING PROTEIN"/>
    <property type="match status" value="1"/>
</dbReference>
<evidence type="ECO:0000313" key="10">
    <source>
        <dbReference type="EMBL" id="SPN96796.1"/>
    </source>
</evidence>
<feature type="domain" description="G-patch" evidence="9">
    <location>
        <begin position="19"/>
        <end position="73"/>
    </location>
</feature>
<dbReference type="InterPro" id="IPR050656">
    <property type="entry name" value="PINX1"/>
</dbReference>
<evidence type="ECO:0000256" key="3">
    <source>
        <dbReference type="ARBA" id="ARBA00022552"/>
    </source>
</evidence>
<keyword evidence="11" id="KW-1185">Reference proteome</keyword>
<dbReference type="GO" id="GO:0003676">
    <property type="term" value="F:nucleic acid binding"/>
    <property type="evidence" value="ECO:0007669"/>
    <property type="project" value="InterPro"/>
</dbReference>
<feature type="compositionally biased region" description="Basic and acidic residues" evidence="8">
    <location>
        <begin position="246"/>
        <end position="280"/>
    </location>
</feature>
<evidence type="ECO:0000256" key="6">
    <source>
        <dbReference type="ARBA" id="ARBA00041961"/>
    </source>
</evidence>
<dbReference type="EMBL" id="ONZQ02000001">
    <property type="protein sequence ID" value="SPN96796.1"/>
    <property type="molecule type" value="Genomic_DNA"/>
</dbReference>
<dbReference type="GO" id="GO:0005730">
    <property type="term" value="C:nucleolus"/>
    <property type="evidence" value="ECO:0007669"/>
    <property type="project" value="UniProtKB-SubCell"/>
</dbReference>
<organism evidence="10 11">
    <name type="scientific">Cephalotrichum gorgonifer</name>
    <dbReference type="NCBI Taxonomy" id="2041049"/>
    <lineage>
        <taxon>Eukaryota</taxon>
        <taxon>Fungi</taxon>
        <taxon>Dikarya</taxon>
        <taxon>Ascomycota</taxon>
        <taxon>Pezizomycotina</taxon>
        <taxon>Sordariomycetes</taxon>
        <taxon>Hypocreomycetidae</taxon>
        <taxon>Microascales</taxon>
        <taxon>Microascaceae</taxon>
        <taxon>Cephalotrichum</taxon>
    </lineage>
</organism>
<evidence type="ECO:0000256" key="5">
    <source>
        <dbReference type="ARBA" id="ARBA00038007"/>
    </source>
</evidence>
<dbReference type="GO" id="GO:0006364">
    <property type="term" value="P:rRNA processing"/>
    <property type="evidence" value="ECO:0007669"/>
    <property type="project" value="UniProtKB-KW"/>
</dbReference>
<evidence type="ECO:0000256" key="1">
    <source>
        <dbReference type="ARBA" id="ARBA00004604"/>
    </source>
</evidence>